<keyword evidence="4 5" id="KW-0472">Membrane</keyword>
<dbReference type="InterPro" id="IPR010652">
    <property type="entry name" value="DUF1232"/>
</dbReference>
<dbReference type="GO" id="GO:0012505">
    <property type="term" value="C:endomembrane system"/>
    <property type="evidence" value="ECO:0007669"/>
    <property type="project" value="UniProtKB-SubCell"/>
</dbReference>
<dbReference type="EMBL" id="PVTI01000002">
    <property type="protein sequence ID" value="PRY63327.1"/>
    <property type="molecule type" value="Genomic_DNA"/>
</dbReference>
<gene>
    <name evidence="7" type="ORF">BCF74_102160</name>
</gene>
<evidence type="ECO:0000259" key="6">
    <source>
        <dbReference type="Pfam" id="PF06803"/>
    </source>
</evidence>
<dbReference type="Pfam" id="PF06803">
    <property type="entry name" value="DUF1232"/>
    <property type="match status" value="1"/>
</dbReference>
<comment type="subcellular location">
    <subcellularLocation>
        <location evidence="1">Endomembrane system</location>
        <topology evidence="1">Multi-pass membrane protein</topology>
    </subcellularLocation>
</comment>
<organism evidence="7 8">
    <name type="scientific">Knoellia remsis</name>
    <dbReference type="NCBI Taxonomy" id="407159"/>
    <lineage>
        <taxon>Bacteria</taxon>
        <taxon>Bacillati</taxon>
        <taxon>Actinomycetota</taxon>
        <taxon>Actinomycetes</taxon>
        <taxon>Micrococcales</taxon>
        <taxon>Intrasporangiaceae</taxon>
        <taxon>Knoellia</taxon>
    </lineage>
</organism>
<sequence length="115" mass="12224">MAERGTLGGVDDVIRVVLIALAVLVGLFALVVGFLMWRYRIPPRGVVALAMAGFYLLSPVDVLPEAVLGPLGLADDAGILGVAVLFALRLARARKVLTDSGVDFGRLRRGPTNRQ</sequence>
<feature type="transmembrane region" description="Helical" evidence="5">
    <location>
        <begin position="66"/>
        <end position="88"/>
    </location>
</feature>
<feature type="domain" description="DUF1232" evidence="6">
    <location>
        <begin position="47"/>
        <end position="80"/>
    </location>
</feature>
<keyword evidence="8" id="KW-1185">Reference proteome</keyword>
<protein>
    <submittedName>
        <fullName evidence="7">Uncharacterized protein DUF1232</fullName>
    </submittedName>
</protein>
<evidence type="ECO:0000256" key="5">
    <source>
        <dbReference type="SAM" id="Phobius"/>
    </source>
</evidence>
<evidence type="ECO:0000313" key="7">
    <source>
        <dbReference type="EMBL" id="PRY63327.1"/>
    </source>
</evidence>
<dbReference type="Proteomes" id="UP000237822">
    <property type="component" value="Unassembled WGS sequence"/>
</dbReference>
<feature type="transmembrane region" description="Helical" evidence="5">
    <location>
        <begin position="13"/>
        <end position="37"/>
    </location>
</feature>
<name>A0A2T0UZP2_9MICO</name>
<evidence type="ECO:0000256" key="4">
    <source>
        <dbReference type="ARBA" id="ARBA00023136"/>
    </source>
</evidence>
<reference evidence="7 8" key="1">
    <citation type="submission" date="2018-03" db="EMBL/GenBank/DDBJ databases">
        <title>Genomic Encyclopedia of Archaeal and Bacterial Type Strains, Phase II (KMG-II): from individual species to whole genera.</title>
        <authorList>
            <person name="Goeker M."/>
        </authorList>
    </citation>
    <scope>NUCLEOTIDE SEQUENCE [LARGE SCALE GENOMIC DNA]</scope>
    <source>
        <strain evidence="7 8">ATCC BAA-1496</strain>
    </source>
</reference>
<accession>A0A2T0UZP2</accession>
<evidence type="ECO:0000256" key="3">
    <source>
        <dbReference type="ARBA" id="ARBA00022989"/>
    </source>
</evidence>
<dbReference type="AlphaFoldDB" id="A0A2T0UZP2"/>
<evidence type="ECO:0000313" key="8">
    <source>
        <dbReference type="Proteomes" id="UP000237822"/>
    </source>
</evidence>
<proteinExistence type="predicted"/>
<evidence type="ECO:0000256" key="1">
    <source>
        <dbReference type="ARBA" id="ARBA00004127"/>
    </source>
</evidence>
<evidence type="ECO:0000256" key="2">
    <source>
        <dbReference type="ARBA" id="ARBA00022692"/>
    </source>
</evidence>
<keyword evidence="3 5" id="KW-1133">Transmembrane helix</keyword>
<keyword evidence="2 5" id="KW-0812">Transmembrane</keyword>
<comment type="caution">
    <text evidence="7">The sequence shown here is derived from an EMBL/GenBank/DDBJ whole genome shotgun (WGS) entry which is preliminary data.</text>
</comment>